<dbReference type="Proteomes" id="UP000717364">
    <property type="component" value="Unassembled WGS sequence"/>
</dbReference>
<accession>A0A947DIB5</accession>
<dbReference type="EMBL" id="JADOES010000037">
    <property type="protein sequence ID" value="MBT9317055.1"/>
    <property type="molecule type" value="Genomic_DNA"/>
</dbReference>
<protein>
    <submittedName>
        <fullName evidence="1">Transcription termination factor NusA</fullName>
    </submittedName>
</protein>
<dbReference type="Gene3D" id="1.10.287.850">
    <property type="entry name" value="HP0062-like domain"/>
    <property type="match status" value="1"/>
</dbReference>
<reference evidence="1" key="2">
    <citation type="journal article" date="2021" name="Mar. Drugs">
        <title>Genome Reduction and Secondary Metabolism of the Marine Sponge-Associated Cyanobacterium Leptothoe.</title>
        <authorList>
            <person name="Konstantinou D."/>
            <person name="Popin R.V."/>
            <person name="Fewer D.P."/>
            <person name="Sivonen K."/>
            <person name="Gkelis S."/>
        </authorList>
    </citation>
    <scope>NUCLEOTIDE SEQUENCE</scope>
    <source>
        <strain evidence="1">TAU-MAC 1115</strain>
    </source>
</reference>
<name>A0A947DIB5_9CYAN</name>
<comment type="caution">
    <text evidence="1">The sequence shown here is derived from an EMBL/GenBank/DDBJ whole genome shotgun (WGS) entry which is preliminary data.</text>
</comment>
<evidence type="ECO:0000313" key="2">
    <source>
        <dbReference type="Proteomes" id="UP000717364"/>
    </source>
</evidence>
<evidence type="ECO:0000313" key="1">
    <source>
        <dbReference type="EMBL" id="MBT9317055.1"/>
    </source>
</evidence>
<proteinExistence type="predicted"/>
<sequence>MSSDINIDLSELERFIETMRQFQTRVDEQFKVLEQKWSICDESWQGKAKDEFQPDFESTTSVIRSALDNGEDALKFLEQYRDVVVEFEEGR</sequence>
<dbReference type="SUPFAM" id="SSF158414">
    <property type="entry name" value="HP0062-like"/>
    <property type="match status" value="1"/>
</dbReference>
<keyword evidence="2" id="KW-1185">Reference proteome</keyword>
<gene>
    <name evidence="1" type="ORF">IXB50_16650</name>
</gene>
<dbReference type="AlphaFoldDB" id="A0A947DIB5"/>
<reference evidence="1" key="1">
    <citation type="submission" date="2020-11" db="EMBL/GenBank/DDBJ databases">
        <authorList>
            <person name="Konstantinou D."/>
            <person name="Gkelis S."/>
            <person name="Popin R."/>
            <person name="Fewer D."/>
            <person name="Sivonen K."/>
        </authorList>
    </citation>
    <scope>NUCLEOTIDE SEQUENCE</scope>
    <source>
        <strain evidence="1">TAU-MAC 1115</strain>
    </source>
</reference>
<organism evidence="1 2">
    <name type="scientific">Leptothoe spongobia TAU-MAC 1115</name>
    <dbReference type="NCBI Taxonomy" id="1967444"/>
    <lineage>
        <taxon>Bacteria</taxon>
        <taxon>Bacillati</taxon>
        <taxon>Cyanobacteriota</taxon>
        <taxon>Cyanophyceae</taxon>
        <taxon>Nodosilineales</taxon>
        <taxon>Cymatolegaceae</taxon>
        <taxon>Leptothoe</taxon>
        <taxon>Leptothoe spongobia</taxon>
    </lineage>
</organism>
<dbReference type="InterPro" id="IPR029013">
    <property type="entry name" value="HP0062-like_sf"/>
</dbReference>
<dbReference type="RefSeq" id="WP_215610115.1">
    <property type="nucleotide sequence ID" value="NZ_JADOES010000037.1"/>
</dbReference>